<dbReference type="Proteomes" id="UP000291116">
    <property type="component" value="Unassembled WGS sequence"/>
</dbReference>
<feature type="region of interest" description="Disordered" evidence="1">
    <location>
        <begin position="95"/>
        <end position="118"/>
    </location>
</feature>
<feature type="chain" id="PRO_5019250969" description="RxLR effector protein" evidence="2">
    <location>
        <begin position="27"/>
        <end position="143"/>
    </location>
</feature>
<name>A0A448Z585_9STRA</name>
<dbReference type="EMBL" id="CAACVS010000115">
    <property type="protein sequence ID" value="VEU37184.1"/>
    <property type="molecule type" value="Genomic_DNA"/>
</dbReference>
<reference evidence="3 4" key="1">
    <citation type="submission" date="2019-01" db="EMBL/GenBank/DDBJ databases">
        <authorList>
            <person name="Ferrante I. M."/>
        </authorList>
    </citation>
    <scope>NUCLEOTIDE SEQUENCE [LARGE SCALE GENOMIC DNA]</scope>
    <source>
        <strain evidence="3 4">B856</strain>
    </source>
</reference>
<organism evidence="3 4">
    <name type="scientific">Pseudo-nitzschia multistriata</name>
    <dbReference type="NCBI Taxonomy" id="183589"/>
    <lineage>
        <taxon>Eukaryota</taxon>
        <taxon>Sar</taxon>
        <taxon>Stramenopiles</taxon>
        <taxon>Ochrophyta</taxon>
        <taxon>Bacillariophyta</taxon>
        <taxon>Bacillariophyceae</taxon>
        <taxon>Bacillariophycidae</taxon>
        <taxon>Bacillariales</taxon>
        <taxon>Bacillariaceae</taxon>
        <taxon>Pseudo-nitzschia</taxon>
    </lineage>
</organism>
<feature type="signal peptide" evidence="2">
    <location>
        <begin position="1"/>
        <end position="26"/>
    </location>
</feature>
<sequence>MPSVIYNTRVFKIGLLFILSWGFVSAVEHVLGVSETTTTATTNHIAKSASGDTAPLRFFAKDHTDALPLDLQIEPNATEAESAIASRRATPASFGIEGKVVPEEDDRPPLKADTASGNQNAYSATTKTTMLLLLGCTAQQLLL</sequence>
<protein>
    <recommendedName>
        <fullName evidence="5">RxLR effector protein</fullName>
    </recommendedName>
</protein>
<dbReference type="AlphaFoldDB" id="A0A448Z585"/>
<proteinExistence type="predicted"/>
<evidence type="ECO:0008006" key="5">
    <source>
        <dbReference type="Google" id="ProtNLM"/>
    </source>
</evidence>
<evidence type="ECO:0000313" key="3">
    <source>
        <dbReference type="EMBL" id="VEU37184.1"/>
    </source>
</evidence>
<accession>A0A448Z585</accession>
<evidence type="ECO:0000313" key="4">
    <source>
        <dbReference type="Proteomes" id="UP000291116"/>
    </source>
</evidence>
<evidence type="ECO:0000256" key="2">
    <source>
        <dbReference type="SAM" id="SignalP"/>
    </source>
</evidence>
<gene>
    <name evidence="3" type="ORF">PSNMU_V1.4_AUG-EV-PASAV3_0038810</name>
</gene>
<keyword evidence="4" id="KW-1185">Reference proteome</keyword>
<keyword evidence="2" id="KW-0732">Signal</keyword>
<evidence type="ECO:0000256" key="1">
    <source>
        <dbReference type="SAM" id="MobiDB-lite"/>
    </source>
</evidence>